<gene>
    <name evidence="1" type="ORF">Ahy_A04g019005</name>
</gene>
<comment type="caution">
    <text evidence="1">The sequence shown here is derived from an EMBL/GenBank/DDBJ whole genome shotgun (WGS) entry which is preliminary data.</text>
</comment>
<evidence type="ECO:0000313" key="2">
    <source>
        <dbReference type="Proteomes" id="UP000289738"/>
    </source>
</evidence>
<organism evidence="1 2">
    <name type="scientific">Arachis hypogaea</name>
    <name type="common">Peanut</name>
    <dbReference type="NCBI Taxonomy" id="3818"/>
    <lineage>
        <taxon>Eukaryota</taxon>
        <taxon>Viridiplantae</taxon>
        <taxon>Streptophyta</taxon>
        <taxon>Embryophyta</taxon>
        <taxon>Tracheophyta</taxon>
        <taxon>Spermatophyta</taxon>
        <taxon>Magnoliopsida</taxon>
        <taxon>eudicotyledons</taxon>
        <taxon>Gunneridae</taxon>
        <taxon>Pentapetalae</taxon>
        <taxon>rosids</taxon>
        <taxon>fabids</taxon>
        <taxon>Fabales</taxon>
        <taxon>Fabaceae</taxon>
        <taxon>Papilionoideae</taxon>
        <taxon>50 kb inversion clade</taxon>
        <taxon>dalbergioids sensu lato</taxon>
        <taxon>Dalbergieae</taxon>
        <taxon>Pterocarpus clade</taxon>
        <taxon>Arachis</taxon>
    </lineage>
</organism>
<name>A0A445DF61_ARAHY</name>
<dbReference type="EMBL" id="SDMP01000004">
    <property type="protein sequence ID" value="RYR61793.1"/>
    <property type="molecule type" value="Genomic_DNA"/>
</dbReference>
<keyword evidence="2" id="KW-1185">Reference proteome</keyword>
<protein>
    <submittedName>
        <fullName evidence="1">Uncharacterized protein</fullName>
    </submittedName>
</protein>
<sequence>MKIQSPNVALDRVRGVLILRNRCKIWFADIELGHDYSFLNPDYDFGLLKEKKLLDMCFSRRGSSF</sequence>
<dbReference type="AlphaFoldDB" id="A0A445DF61"/>
<dbReference type="Proteomes" id="UP000289738">
    <property type="component" value="Chromosome A04"/>
</dbReference>
<proteinExistence type="predicted"/>
<reference evidence="1 2" key="1">
    <citation type="submission" date="2019-01" db="EMBL/GenBank/DDBJ databases">
        <title>Sequencing of cultivated peanut Arachis hypogaea provides insights into genome evolution and oil improvement.</title>
        <authorList>
            <person name="Chen X."/>
        </authorList>
    </citation>
    <scope>NUCLEOTIDE SEQUENCE [LARGE SCALE GENOMIC DNA]</scope>
    <source>
        <strain evidence="2">cv. Fuhuasheng</strain>
        <tissue evidence="1">Leaves</tissue>
    </source>
</reference>
<accession>A0A445DF61</accession>
<evidence type="ECO:0000313" key="1">
    <source>
        <dbReference type="EMBL" id="RYR61793.1"/>
    </source>
</evidence>